<sequence length="224" mass="24371">MGTPVEPQYRKRIGYQAMLLGGFSTLATALLVAGNIATKDVIAERQRDDMLASLSAVVPSGNYDNNLLENPLTLERPDGKPLSVYRGTRGNQVTSMAYEISEQGYAGEIRLIIGLDAQGKVLGVRVLSHTETPGLGDKIELEKDNWILAFNGLSLGNPPREKWKVKKDGGQFDAFSGATITPRAVLKAIEDGLVFYQENYTALRQPPVINTSTVTHSGVNSHEQ</sequence>
<comment type="function">
    <text evidence="6">Part of a membrane-bound complex that couples electron transfer with translocation of ions across the membrane.</text>
</comment>
<evidence type="ECO:0000256" key="5">
    <source>
        <dbReference type="ARBA" id="ARBA00022982"/>
    </source>
</evidence>
<gene>
    <name evidence="9" type="primary">rnfG_3</name>
    <name evidence="6" type="synonym">rnfG</name>
    <name evidence="9" type="ORF">CODIS_20700</name>
</gene>
<keyword evidence="6" id="KW-0997">Cell inner membrane</keyword>
<reference evidence="9 10" key="1">
    <citation type="submission" date="2016-06" db="EMBL/GenBank/DDBJ databases">
        <title>Genome sequence of endosymbiont of Candidatus Endolucinida thiodiazotropha.</title>
        <authorList>
            <person name="Poehlein A."/>
            <person name="Koenig S."/>
            <person name="Heiden S.E."/>
            <person name="Thuermer A."/>
            <person name="Voget S."/>
            <person name="Daniel R."/>
            <person name="Markert S."/>
            <person name="Gros O."/>
            <person name="Schweder T."/>
        </authorList>
    </citation>
    <scope>NUCLEOTIDE SEQUENCE [LARGE SCALE GENOMIC DNA]</scope>
    <source>
        <strain evidence="9 10">COS</strain>
    </source>
</reference>
<evidence type="ECO:0000259" key="8">
    <source>
        <dbReference type="SMART" id="SM00900"/>
    </source>
</evidence>
<keyword evidence="2 6" id="KW-0597">Phosphoprotein</keyword>
<dbReference type="GO" id="GO:0022900">
    <property type="term" value="P:electron transport chain"/>
    <property type="evidence" value="ECO:0007669"/>
    <property type="project" value="UniProtKB-UniRule"/>
</dbReference>
<dbReference type="GO" id="GO:0009055">
    <property type="term" value="F:electron transfer activity"/>
    <property type="evidence" value="ECO:0007669"/>
    <property type="project" value="InterPro"/>
</dbReference>
<dbReference type="EMBL" id="MARB01000010">
    <property type="protein sequence ID" value="ODJ87655.1"/>
    <property type="molecule type" value="Genomic_DNA"/>
</dbReference>
<keyword evidence="4 6" id="KW-0288">FMN</keyword>
<dbReference type="PIRSF" id="PIRSF006091">
    <property type="entry name" value="E_trnsport_RnfG"/>
    <property type="match status" value="1"/>
</dbReference>
<evidence type="ECO:0000256" key="4">
    <source>
        <dbReference type="ARBA" id="ARBA00022643"/>
    </source>
</evidence>
<accession>A0A7Z1AF41</accession>
<evidence type="ECO:0000256" key="2">
    <source>
        <dbReference type="ARBA" id="ARBA00022553"/>
    </source>
</evidence>
<evidence type="ECO:0000313" key="10">
    <source>
        <dbReference type="Proteomes" id="UP000094769"/>
    </source>
</evidence>
<keyword evidence="6 7" id="KW-0812">Transmembrane</keyword>
<evidence type="ECO:0000256" key="6">
    <source>
        <dbReference type="HAMAP-Rule" id="MF_00479"/>
    </source>
</evidence>
<keyword evidence="6" id="KW-1278">Translocase</keyword>
<dbReference type="Pfam" id="PF04205">
    <property type="entry name" value="FMN_bind"/>
    <property type="match status" value="1"/>
</dbReference>
<name>A0A7Z1AF41_9GAMM</name>
<organism evidence="9 10">
    <name type="scientific">Candidatus Thiodiazotropha endolucinida</name>
    <dbReference type="NCBI Taxonomy" id="1655433"/>
    <lineage>
        <taxon>Bacteria</taxon>
        <taxon>Pseudomonadati</taxon>
        <taxon>Pseudomonadota</taxon>
        <taxon>Gammaproteobacteria</taxon>
        <taxon>Chromatiales</taxon>
        <taxon>Sedimenticolaceae</taxon>
        <taxon>Candidatus Thiodiazotropha</taxon>
    </lineage>
</organism>
<comment type="caution">
    <text evidence="9">The sequence shown here is derived from an EMBL/GenBank/DDBJ whole genome shotgun (WGS) entry which is preliminary data.</text>
</comment>
<evidence type="ECO:0000256" key="1">
    <source>
        <dbReference type="ARBA" id="ARBA00022448"/>
    </source>
</evidence>
<dbReference type="HAMAP" id="MF_00479">
    <property type="entry name" value="RsxG_RnfG"/>
    <property type="match status" value="1"/>
</dbReference>
<dbReference type="PANTHER" id="PTHR36118">
    <property type="entry name" value="ION-TRANSLOCATING OXIDOREDUCTASE COMPLEX SUBUNIT G"/>
    <property type="match status" value="1"/>
</dbReference>
<proteinExistence type="inferred from homology"/>
<protein>
    <recommendedName>
        <fullName evidence="6">Ion-translocating oxidoreductase complex subunit G</fullName>
        <ecNumber evidence="6">7.-.-.-</ecNumber>
    </recommendedName>
    <alternativeName>
        <fullName evidence="6">Rnf electron transport complex subunit G</fullName>
    </alternativeName>
</protein>
<keyword evidence="5 6" id="KW-0249">Electron transport</keyword>
<dbReference type="NCBIfam" id="TIGR01947">
    <property type="entry name" value="rnfG"/>
    <property type="match status" value="1"/>
</dbReference>
<comment type="cofactor">
    <cofactor evidence="6">
        <name>FMN</name>
        <dbReference type="ChEBI" id="CHEBI:58210"/>
    </cofactor>
</comment>
<feature type="modified residue" description="FMN phosphoryl threonine" evidence="6">
    <location>
        <position position="179"/>
    </location>
</feature>
<dbReference type="SMART" id="SM00900">
    <property type="entry name" value="FMN_bind"/>
    <property type="match status" value="1"/>
</dbReference>
<dbReference type="RefSeq" id="WP_069124674.1">
    <property type="nucleotide sequence ID" value="NZ_MARB01000010.1"/>
</dbReference>
<comment type="subunit">
    <text evidence="6">The complex is composed of six subunits: RnfA, RnfB, RnfC, RnfD, RnfE and RnfG.</text>
</comment>
<evidence type="ECO:0000256" key="3">
    <source>
        <dbReference type="ARBA" id="ARBA00022630"/>
    </source>
</evidence>
<dbReference type="AlphaFoldDB" id="A0A7Z1AF41"/>
<keyword evidence="3 6" id="KW-0285">Flavoprotein</keyword>
<comment type="similarity">
    <text evidence="6">Belongs to the RnfG family.</text>
</comment>
<dbReference type="PANTHER" id="PTHR36118:SF1">
    <property type="entry name" value="ION-TRANSLOCATING OXIDOREDUCTASE COMPLEX SUBUNIT G"/>
    <property type="match status" value="1"/>
</dbReference>
<evidence type="ECO:0000313" key="9">
    <source>
        <dbReference type="EMBL" id="ODJ87655.1"/>
    </source>
</evidence>
<keyword evidence="10" id="KW-1185">Reference proteome</keyword>
<keyword evidence="1 6" id="KW-0813">Transport</keyword>
<dbReference type="GO" id="GO:0010181">
    <property type="term" value="F:FMN binding"/>
    <property type="evidence" value="ECO:0007669"/>
    <property type="project" value="InterPro"/>
</dbReference>
<comment type="subcellular location">
    <subcellularLocation>
        <location evidence="6">Cell inner membrane</location>
        <topology evidence="6">Single-pass membrane protein</topology>
    </subcellularLocation>
</comment>
<dbReference type="EC" id="7.-.-.-" evidence="6"/>
<feature type="domain" description="FMN-binding" evidence="8">
    <location>
        <begin position="104"/>
        <end position="196"/>
    </location>
</feature>
<keyword evidence="6 7" id="KW-0472">Membrane</keyword>
<evidence type="ECO:0000256" key="7">
    <source>
        <dbReference type="SAM" id="Phobius"/>
    </source>
</evidence>
<feature type="transmembrane region" description="Helical" evidence="7">
    <location>
        <begin position="13"/>
        <end position="37"/>
    </location>
</feature>
<keyword evidence="6" id="KW-1003">Cell membrane</keyword>
<dbReference type="OrthoDB" id="9784165at2"/>
<dbReference type="InterPro" id="IPR007329">
    <property type="entry name" value="FMN-bd"/>
</dbReference>
<dbReference type="NCBIfam" id="NF002519">
    <property type="entry name" value="PRK01908.1"/>
    <property type="match status" value="1"/>
</dbReference>
<dbReference type="InterPro" id="IPR010209">
    <property type="entry name" value="Ion_transpt_RnfG/RsxG"/>
</dbReference>
<dbReference type="GO" id="GO:0005886">
    <property type="term" value="C:plasma membrane"/>
    <property type="evidence" value="ECO:0007669"/>
    <property type="project" value="UniProtKB-SubCell"/>
</dbReference>
<dbReference type="Proteomes" id="UP000094769">
    <property type="component" value="Unassembled WGS sequence"/>
</dbReference>
<keyword evidence="6 7" id="KW-1133">Transmembrane helix</keyword>